<dbReference type="EMBL" id="AF195625">
    <property type="protein sequence ID" value="AAF17503.1"/>
    <property type="molecule type" value="mRNA"/>
</dbReference>
<evidence type="ECO:0000256" key="2">
    <source>
        <dbReference type="ARBA" id="ARBA00006722"/>
    </source>
</evidence>
<comment type="subcellular location">
    <subcellularLocation>
        <location evidence="1">Secreted</location>
    </subcellularLocation>
</comment>
<dbReference type="AlphaFoldDB" id="Q9SE19"/>
<evidence type="ECO:0000256" key="7">
    <source>
        <dbReference type="ARBA" id="ARBA00023157"/>
    </source>
</evidence>
<feature type="signal peptide" evidence="8">
    <location>
        <begin position="1"/>
        <end position="19"/>
    </location>
</feature>
<dbReference type="GO" id="GO:0005576">
    <property type="term" value="C:extracellular region"/>
    <property type="evidence" value="ECO:0007669"/>
    <property type="project" value="UniProtKB-SubCell"/>
</dbReference>
<dbReference type="Pfam" id="PF06876">
    <property type="entry name" value="SCRL"/>
    <property type="match status" value="1"/>
</dbReference>
<name>Q9SE19_BRAOL</name>
<evidence type="ECO:0000256" key="3">
    <source>
        <dbReference type="ARBA" id="ARBA00022525"/>
    </source>
</evidence>
<reference evidence="10" key="1">
    <citation type="journal article" date="1999" name="Science">
        <title>The male determinant of self-incompatibility in Brassica.</title>
        <authorList>
            <person name="Schopfer C.R."/>
            <person name="Nasrallah M.E."/>
            <person name="Nasrallah J.B."/>
        </authorList>
    </citation>
    <scope>NUCLEOTIDE SEQUENCE</scope>
</reference>
<comment type="similarity">
    <text evidence="2">Belongs to the DEFL family.</text>
</comment>
<protein>
    <submittedName>
        <fullName evidence="10">S-locus cysteine-rich protein</fullName>
    </submittedName>
</protein>
<organism evidence="10">
    <name type="scientific">Brassica oleracea</name>
    <name type="common">Wild cabbage</name>
    <dbReference type="NCBI Taxonomy" id="3712"/>
    <lineage>
        <taxon>Eukaryota</taxon>
        <taxon>Viridiplantae</taxon>
        <taxon>Streptophyta</taxon>
        <taxon>Embryophyta</taxon>
        <taxon>Tracheophyta</taxon>
        <taxon>Spermatophyta</taxon>
        <taxon>Magnoliopsida</taxon>
        <taxon>eudicotyledons</taxon>
        <taxon>Gunneridae</taxon>
        <taxon>Pentapetalae</taxon>
        <taxon>rosids</taxon>
        <taxon>malvids</taxon>
        <taxon>Brassicales</taxon>
        <taxon>Brassicaceae</taxon>
        <taxon>Brassiceae</taxon>
        <taxon>Brassica</taxon>
    </lineage>
</organism>
<keyword evidence="5" id="KW-0295">Fungicide</keyword>
<dbReference type="SMART" id="SM00505">
    <property type="entry name" value="Knot1"/>
    <property type="match status" value="1"/>
</dbReference>
<feature type="chain" id="PRO_5004332220" evidence="8">
    <location>
        <begin position="20"/>
        <end position="77"/>
    </location>
</feature>
<dbReference type="SUPFAM" id="SSF57095">
    <property type="entry name" value="Scorpion toxin-like"/>
    <property type="match status" value="1"/>
</dbReference>
<evidence type="ECO:0000256" key="5">
    <source>
        <dbReference type="ARBA" id="ARBA00022577"/>
    </source>
</evidence>
<keyword evidence="4" id="KW-0929">Antimicrobial</keyword>
<keyword evidence="7" id="KW-1015">Disulfide bond</keyword>
<dbReference type="GO" id="GO:0007165">
    <property type="term" value="P:signal transduction"/>
    <property type="evidence" value="ECO:0007669"/>
    <property type="project" value="InterPro"/>
</dbReference>
<dbReference type="GO" id="GO:0050832">
    <property type="term" value="P:defense response to fungus"/>
    <property type="evidence" value="ECO:0007669"/>
    <property type="project" value="UniProtKB-KW"/>
</dbReference>
<keyword evidence="6 8" id="KW-0732">Signal</keyword>
<evidence type="ECO:0000313" key="10">
    <source>
        <dbReference type="EMBL" id="AAF17503.1"/>
    </source>
</evidence>
<dbReference type="InterPro" id="IPR010682">
    <property type="entry name" value="SCRL"/>
</dbReference>
<evidence type="ECO:0000256" key="6">
    <source>
        <dbReference type="ARBA" id="ARBA00022729"/>
    </source>
</evidence>
<evidence type="ECO:0000256" key="4">
    <source>
        <dbReference type="ARBA" id="ARBA00022529"/>
    </source>
</evidence>
<dbReference type="GO" id="GO:0031640">
    <property type="term" value="P:killing of cells of another organism"/>
    <property type="evidence" value="ECO:0007669"/>
    <property type="project" value="UniProtKB-KW"/>
</dbReference>
<dbReference type="InterPro" id="IPR003614">
    <property type="entry name" value="Knottins"/>
</dbReference>
<evidence type="ECO:0000256" key="8">
    <source>
        <dbReference type="SAM" id="SignalP"/>
    </source>
</evidence>
<keyword evidence="3" id="KW-0964">Secreted</keyword>
<accession>Q9SE19</accession>
<sequence length="77" mass="8354">MKSAIYALLCFIFLVSSHGQEVEANLKKNCVGKTRLPGPCGDSGASSCRDLYNQTEKTMPVSCRCVPTGRCFCSLCK</sequence>
<gene>
    <name evidence="10" type="primary">SCR</name>
</gene>
<evidence type="ECO:0000259" key="9">
    <source>
        <dbReference type="SMART" id="SM00505"/>
    </source>
</evidence>
<feature type="domain" description="Knottins-like" evidence="9">
    <location>
        <begin position="29"/>
        <end position="76"/>
    </location>
</feature>
<proteinExistence type="evidence at transcript level"/>
<dbReference type="InterPro" id="IPR036574">
    <property type="entry name" value="Scorpion_toxin-like_sf"/>
</dbReference>
<evidence type="ECO:0000256" key="1">
    <source>
        <dbReference type="ARBA" id="ARBA00004613"/>
    </source>
</evidence>